<dbReference type="Proteomes" id="UP001218218">
    <property type="component" value="Unassembled WGS sequence"/>
</dbReference>
<feature type="compositionally biased region" description="Low complexity" evidence="1">
    <location>
        <begin position="34"/>
        <end position="46"/>
    </location>
</feature>
<comment type="caution">
    <text evidence="2">The sequence shown here is derived from an EMBL/GenBank/DDBJ whole genome shotgun (WGS) entry which is preliminary data.</text>
</comment>
<gene>
    <name evidence="2" type="ORF">DFH08DRAFT_966478</name>
</gene>
<name>A0AAD6ZP68_9AGAR</name>
<reference evidence="2" key="1">
    <citation type="submission" date="2023-03" db="EMBL/GenBank/DDBJ databases">
        <title>Massive genome expansion in bonnet fungi (Mycena s.s.) driven by repeated elements and novel gene families across ecological guilds.</title>
        <authorList>
            <consortium name="Lawrence Berkeley National Laboratory"/>
            <person name="Harder C.B."/>
            <person name="Miyauchi S."/>
            <person name="Viragh M."/>
            <person name="Kuo A."/>
            <person name="Thoen E."/>
            <person name="Andreopoulos B."/>
            <person name="Lu D."/>
            <person name="Skrede I."/>
            <person name="Drula E."/>
            <person name="Henrissat B."/>
            <person name="Morin E."/>
            <person name="Kohler A."/>
            <person name="Barry K."/>
            <person name="LaButti K."/>
            <person name="Morin E."/>
            <person name="Salamov A."/>
            <person name="Lipzen A."/>
            <person name="Mereny Z."/>
            <person name="Hegedus B."/>
            <person name="Baldrian P."/>
            <person name="Stursova M."/>
            <person name="Weitz H."/>
            <person name="Taylor A."/>
            <person name="Grigoriev I.V."/>
            <person name="Nagy L.G."/>
            <person name="Martin F."/>
            <person name="Kauserud H."/>
        </authorList>
    </citation>
    <scope>NUCLEOTIDE SEQUENCE</scope>
    <source>
        <strain evidence="2">CBHHK002</strain>
    </source>
</reference>
<feature type="compositionally biased region" description="Pro residues" evidence="1">
    <location>
        <begin position="498"/>
        <end position="509"/>
    </location>
</feature>
<evidence type="ECO:0000256" key="1">
    <source>
        <dbReference type="SAM" id="MobiDB-lite"/>
    </source>
</evidence>
<protein>
    <submittedName>
        <fullName evidence="2">Uncharacterized protein</fullName>
    </submittedName>
</protein>
<evidence type="ECO:0000313" key="2">
    <source>
        <dbReference type="EMBL" id="KAJ7331489.1"/>
    </source>
</evidence>
<feature type="region of interest" description="Disordered" evidence="1">
    <location>
        <begin position="492"/>
        <end position="512"/>
    </location>
</feature>
<organism evidence="2 3">
    <name type="scientific">Mycena albidolilacea</name>
    <dbReference type="NCBI Taxonomy" id="1033008"/>
    <lineage>
        <taxon>Eukaryota</taxon>
        <taxon>Fungi</taxon>
        <taxon>Dikarya</taxon>
        <taxon>Basidiomycota</taxon>
        <taxon>Agaricomycotina</taxon>
        <taxon>Agaricomycetes</taxon>
        <taxon>Agaricomycetidae</taxon>
        <taxon>Agaricales</taxon>
        <taxon>Marasmiineae</taxon>
        <taxon>Mycenaceae</taxon>
        <taxon>Mycena</taxon>
    </lineage>
</organism>
<accession>A0AAD6ZP68</accession>
<dbReference type="AlphaFoldDB" id="A0AAD6ZP68"/>
<keyword evidence="3" id="KW-1185">Reference proteome</keyword>
<proteinExistence type="predicted"/>
<evidence type="ECO:0000313" key="3">
    <source>
        <dbReference type="Proteomes" id="UP001218218"/>
    </source>
</evidence>
<dbReference type="EMBL" id="JARIHO010000035">
    <property type="protein sequence ID" value="KAJ7331489.1"/>
    <property type="molecule type" value="Genomic_DNA"/>
</dbReference>
<feature type="region of interest" description="Disordered" evidence="1">
    <location>
        <begin position="15"/>
        <end position="48"/>
    </location>
</feature>
<sequence length="595" mass="65644">MNSFNAACTDSIPTKTPPPCLSPRIKGAVHQRHPLSATPTSSSTRLPSPPTVLRSCLYASARARAAMPVPPRRCLDSVRTSRPVAALPASWLASSCPLNPALQPVRGAAPALGNLLERAARPLHRRVQVNTHELLRAALPPADPSALATVPRGGRELVHYGLGSVRSSAFLGVFVIIYQAITLTWYPYRPSFITPTPRTALWFGRSKVSFESGGWAEAVDRVLAKQPAHRPRGTVCPASPQVACSSLSKAAITLVLHLTLDLLNGRPITYLGVWDFLAHLRVFLPRYLNTLLPALTLLATLQHPPLSIRLSLSHLSNFDWTDFSPRPYIKSNRIVMRVVLVVPLSLIVFHDGVLRNGGSKLLHRREVFTHRRTSLDTNEALCTFIPLPLNLMFPNIPYHCYTFPPLLHTLSAPQVARTHNMSTNGIRETIRVSTEQSTSTVSPPYIIVSAPSSRFARPPSVDGYTSRPFRAVRSARTTYPFPLPCSLAFHTLPHPARPRSPSPSTPHPDIPARKQRLGLMRLDELHLCVLSASSTQNEQRNAKKVLKLMKEGRHWVLVHAAWTAPIPTMAWSAYNVPQPPRTTRVPPAYLANHSN</sequence>